<dbReference type="Proteomes" id="UP000614047">
    <property type="component" value="Unassembled WGS sequence"/>
</dbReference>
<comment type="similarity">
    <text evidence="1">Belongs to the ner transcriptional regulatory family.</text>
</comment>
<dbReference type="SMART" id="SM00530">
    <property type="entry name" value="HTH_XRE"/>
    <property type="match status" value="1"/>
</dbReference>
<dbReference type="CDD" id="cd00093">
    <property type="entry name" value="HTH_XRE"/>
    <property type="match status" value="1"/>
</dbReference>
<feature type="domain" description="HTH cro/C1-type" evidence="5">
    <location>
        <begin position="6"/>
        <end position="60"/>
    </location>
</feature>
<dbReference type="SUPFAM" id="SSF56024">
    <property type="entry name" value="Phospholipase D/nuclease"/>
    <property type="match status" value="1"/>
</dbReference>
<evidence type="ECO:0000256" key="3">
    <source>
        <dbReference type="ARBA" id="ARBA00023125"/>
    </source>
</evidence>
<reference evidence="6" key="1">
    <citation type="submission" date="2020-11" db="EMBL/GenBank/DDBJ databases">
        <title>Sequencing the genomes of 1000 actinobacteria strains.</title>
        <authorList>
            <person name="Klenk H.-P."/>
        </authorList>
    </citation>
    <scope>NUCLEOTIDE SEQUENCE</scope>
    <source>
        <strain evidence="6">DSM 43175</strain>
    </source>
</reference>
<evidence type="ECO:0000256" key="4">
    <source>
        <dbReference type="ARBA" id="ARBA00023163"/>
    </source>
</evidence>
<dbReference type="PROSITE" id="PS50943">
    <property type="entry name" value="HTH_CROC1"/>
    <property type="match status" value="1"/>
</dbReference>
<dbReference type="InterPro" id="IPR010982">
    <property type="entry name" value="Lambda_DNA-bd_dom_sf"/>
</dbReference>
<dbReference type="Pfam" id="PF13693">
    <property type="entry name" value="HTH_35"/>
    <property type="match status" value="1"/>
</dbReference>
<dbReference type="GO" id="GO:0003677">
    <property type="term" value="F:DNA binding"/>
    <property type="evidence" value="ECO:0007669"/>
    <property type="project" value="UniProtKB-KW"/>
</dbReference>
<dbReference type="RefSeq" id="WP_197010664.1">
    <property type="nucleotide sequence ID" value="NZ_BAABES010000008.1"/>
</dbReference>
<name>A0A931DES7_9ACTN</name>
<keyword evidence="2" id="KW-0805">Transcription regulation</keyword>
<keyword evidence="3" id="KW-0238">DNA-binding</keyword>
<dbReference type="InterPro" id="IPR038722">
    <property type="entry name" value="Ner_HTH_dom"/>
</dbReference>
<keyword evidence="7" id="KW-1185">Reference proteome</keyword>
<keyword evidence="4" id="KW-0804">Transcription</keyword>
<gene>
    <name evidence="6" type="ORF">IW256_001975</name>
</gene>
<protein>
    <submittedName>
        <fullName evidence="6">Transcriptional regulator with XRE-family HTH domain</fullName>
    </submittedName>
</protein>
<dbReference type="EMBL" id="JADOUA010000001">
    <property type="protein sequence ID" value="MBG6087862.1"/>
    <property type="molecule type" value="Genomic_DNA"/>
</dbReference>
<dbReference type="AlphaFoldDB" id="A0A931DES7"/>
<dbReference type="Gene3D" id="1.10.260.40">
    <property type="entry name" value="lambda repressor-like DNA-binding domains"/>
    <property type="match status" value="1"/>
</dbReference>
<evidence type="ECO:0000256" key="2">
    <source>
        <dbReference type="ARBA" id="ARBA00023015"/>
    </source>
</evidence>
<proteinExistence type="inferred from homology"/>
<sequence length="247" mass="27802">MPNERLRAALLEQGMTIAALAESIGVDQKTVERWITRDRTPYRRHRYAVASRLGVDETFLWPEALTSEQVTSASGSELVTIYPHRSSVPRDAWGHLFSTAKEEIGVLVYAGLFLSEDSGIQRTFTEKAKAGVRVRILLGDPDSPQVAERGADEGVDDAMAAKIRNALVLYKNLRRQDGVEFRFHRTVLYNSIYRADDQLLVNTHLYGVTAPHAPVWHLRRIAGGELVNTYIESFERVWEGATPIPEE</sequence>
<dbReference type="InterPro" id="IPR001387">
    <property type="entry name" value="Cro/C1-type_HTH"/>
</dbReference>
<comment type="caution">
    <text evidence="6">The sequence shown here is derived from an EMBL/GenBank/DDBJ whole genome shotgun (WGS) entry which is preliminary data.</text>
</comment>
<evidence type="ECO:0000256" key="1">
    <source>
        <dbReference type="ARBA" id="ARBA00006157"/>
    </source>
</evidence>
<accession>A0A931DES7</accession>
<evidence type="ECO:0000313" key="7">
    <source>
        <dbReference type="Proteomes" id="UP000614047"/>
    </source>
</evidence>
<evidence type="ECO:0000259" key="5">
    <source>
        <dbReference type="PROSITE" id="PS50943"/>
    </source>
</evidence>
<evidence type="ECO:0000313" key="6">
    <source>
        <dbReference type="EMBL" id="MBG6087862.1"/>
    </source>
</evidence>
<dbReference type="SUPFAM" id="SSF47413">
    <property type="entry name" value="lambda repressor-like DNA-binding domains"/>
    <property type="match status" value="1"/>
</dbReference>
<organism evidence="6 7">
    <name type="scientific">Actinomadura viridis</name>
    <dbReference type="NCBI Taxonomy" id="58110"/>
    <lineage>
        <taxon>Bacteria</taxon>
        <taxon>Bacillati</taxon>
        <taxon>Actinomycetota</taxon>
        <taxon>Actinomycetes</taxon>
        <taxon>Streptosporangiales</taxon>
        <taxon>Thermomonosporaceae</taxon>
        <taxon>Actinomadura</taxon>
    </lineage>
</organism>